<dbReference type="InterPro" id="IPR037057">
    <property type="entry name" value="DNA_rep_MutH/T2_RE_sf"/>
</dbReference>
<reference evidence="5 6" key="1">
    <citation type="submission" date="2022-10" db="EMBL/GenBank/DDBJ databases">
        <title>Draft genome sequence of Streptomyces sp. YSPA8.</title>
        <authorList>
            <person name="Moriuchi R."/>
            <person name="Dohra H."/>
            <person name="Yamamura H."/>
            <person name="Kodani S."/>
        </authorList>
    </citation>
    <scope>NUCLEOTIDE SEQUENCE [LARGE SCALE GENOMIC DNA]</scope>
    <source>
        <strain evidence="5 6">YSPA8</strain>
    </source>
</reference>
<keyword evidence="3" id="KW-0378">Hydrolase</keyword>
<dbReference type="Gene3D" id="3.40.600.10">
    <property type="entry name" value="DNA mismatch repair MutH/Restriction endonuclease, type II"/>
    <property type="match status" value="1"/>
</dbReference>
<dbReference type="CDD" id="cd22338">
    <property type="entry name" value="NaeI-like"/>
    <property type="match status" value="1"/>
</dbReference>
<accession>A0ABQ5NT32</accession>
<dbReference type="SUPFAM" id="SSF52980">
    <property type="entry name" value="Restriction endonuclease-like"/>
    <property type="match status" value="1"/>
</dbReference>
<sequence length="278" mass="30658">MLRQSIDEVLDGQRTGRFDLNSLAKTEKTYLGTKVEIVARAEFGLGDGRSMDYSIAGHDVDAKFTMLSNWSIPKEAMGHMCLLMKANDRNPIFQVGLLRIREELLNQGSNRDGKRTLSGVGRSAIRWIIPSGSLPPNILLNLPEADRSAIFTAGGRIQGQKPGGQQRINELFRRVQGARIDRNAVLTVASQDDGPKRVRDARGHLRSEGIMILGDQQRHPHIARALDLPIPGRGSWVAVRVSRFESAEDAGRPVAQIGENWYAVWSEGDTPTPAPASY</sequence>
<keyword evidence="1" id="KW-0540">Nuclease</keyword>
<comment type="caution">
    <text evidence="5">The sequence shown here is derived from an EMBL/GenBank/DDBJ whole genome shotgun (WGS) entry which is preliminary data.</text>
</comment>
<evidence type="ECO:0000313" key="5">
    <source>
        <dbReference type="EMBL" id="GLF93520.1"/>
    </source>
</evidence>
<dbReference type="GO" id="GO:0004519">
    <property type="term" value="F:endonuclease activity"/>
    <property type="evidence" value="ECO:0007669"/>
    <property type="project" value="UniProtKB-KW"/>
</dbReference>
<evidence type="ECO:0000256" key="2">
    <source>
        <dbReference type="ARBA" id="ARBA00022759"/>
    </source>
</evidence>
<dbReference type="Pfam" id="PF09126">
    <property type="entry name" value="NaeI"/>
    <property type="match status" value="1"/>
</dbReference>
<organism evidence="5 6">
    <name type="scientific">Streptomyces yaizuensis</name>
    <dbReference type="NCBI Taxonomy" id="2989713"/>
    <lineage>
        <taxon>Bacteria</taxon>
        <taxon>Bacillati</taxon>
        <taxon>Actinomycetota</taxon>
        <taxon>Actinomycetes</taxon>
        <taxon>Kitasatosporales</taxon>
        <taxon>Streptomycetaceae</taxon>
        <taxon>Streptomyces</taxon>
    </lineage>
</organism>
<dbReference type="EMBL" id="BSBI01000002">
    <property type="protein sequence ID" value="GLF93520.1"/>
    <property type="molecule type" value="Genomic_DNA"/>
</dbReference>
<evidence type="ECO:0000256" key="3">
    <source>
        <dbReference type="ARBA" id="ARBA00022801"/>
    </source>
</evidence>
<feature type="domain" description="Type II restriction enzyme NaeI" evidence="4">
    <location>
        <begin position="2"/>
        <end position="270"/>
    </location>
</feature>
<keyword evidence="2 5" id="KW-0255">Endonuclease</keyword>
<name>A0ABQ5NT32_9ACTN</name>
<dbReference type="InterPro" id="IPR036388">
    <property type="entry name" value="WH-like_DNA-bd_sf"/>
</dbReference>
<dbReference type="InterPro" id="IPR011335">
    <property type="entry name" value="Restrct_endonuc-II-like"/>
</dbReference>
<dbReference type="InterPro" id="IPR015210">
    <property type="entry name" value="NaeI"/>
</dbReference>
<evidence type="ECO:0000259" key="4">
    <source>
        <dbReference type="Pfam" id="PF09126"/>
    </source>
</evidence>
<dbReference type="Gene3D" id="1.10.10.10">
    <property type="entry name" value="Winged helix-like DNA-binding domain superfamily/Winged helix DNA-binding domain"/>
    <property type="match status" value="1"/>
</dbReference>
<dbReference type="Proteomes" id="UP001291653">
    <property type="component" value="Unassembled WGS sequence"/>
</dbReference>
<evidence type="ECO:0000256" key="1">
    <source>
        <dbReference type="ARBA" id="ARBA00022722"/>
    </source>
</evidence>
<gene>
    <name evidence="5" type="ORF">SYYSPA8_04505</name>
</gene>
<proteinExistence type="predicted"/>
<evidence type="ECO:0000313" key="6">
    <source>
        <dbReference type="Proteomes" id="UP001291653"/>
    </source>
</evidence>
<keyword evidence="6" id="KW-1185">Reference proteome</keyword>
<protein>
    <submittedName>
        <fullName evidence="5">Restriction endonuclease</fullName>
    </submittedName>
</protein>